<gene>
    <name evidence="2" type="ORF">GCM10010246_29850</name>
</gene>
<feature type="transmembrane region" description="Helical" evidence="1">
    <location>
        <begin position="51"/>
        <end position="74"/>
    </location>
</feature>
<evidence type="ECO:0000256" key="1">
    <source>
        <dbReference type="SAM" id="Phobius"/>
    </source>
</evidence>
<protein>
    <submittedName>
        <fullName evidence="2">Uncharacterized protein</fullName>
    </submittedName>
</protein>
<dbReference type="Proteomes" id="UP001500253">
    <property type="component" value="Unassembled WGS sequence"/>
</dbReference>
<keyword evidence="3" id="KW-1185">Reference proteome</keyword>
<keyword evidence="1" id="KW-0812">Transmembrane</keyword>
<name>A0ABN3G261_9ACTN</name>
<keyword evidence="1" id="KW-0472">Membrane</keyword>
<keyword evidence="1" id="KW-1133">Transmembrane helix</keyword>
<dbReference type="EMBL" id="BAAASD010000010">
    <property type="protein sequence ID" value="GAA2342555.1"/>
    <property type="molecule type" value="Genomic_DNA"/>
</dbReference>
<organism evidence="2 3">
    <name type="scientific">Streptomyces cuspidosporus</name>
    <dbReference type="NCBI Taxonomy" id="66882"/>
    <lineage>
        <taxon>Bacteria</taxon>
        <taxon>Bacillati</taxon>
        <taxon>Actinomycetota</taxon>
        <taxon>Actinomycetes</taxon>
        <taxon>Kitasatosporales</taxon>
        <taxon>Streptomycetaceae</taxon>
        <taxon>Streptomyces</taxon>
    </lineage>
</organism>
<sequence>MADTTDATELTESEESDLRVALRMIGEEAGRADTPPGPAPRTVGWRRRATVGGVLATAAAVAIGALTIGVLTLVSTDGRSARSAGGADGQGLTGVETVACARFAVEGEVVAVRDTSRPHQVVVTLAVWDWIKPAQGAKEVDINTVDPEWLEEKPFRAGEHLVLVDMGRPDGEVVADRGADVKMVRDLFKRELPKAAKTECPAFWRDQDAGSTTPSDS</sequence>
<reference evidence="2 3" key="1">
    <citation type="journal article" date="2019" name="Int. J. Syst. Evol. Microbiol.">
        <title>The Global Catalogue of Microorganisms (GCM) 10K type strain sequencing project: providing services to taxonomists for standard genome sequencing and annotation.</title>
        <authorList>
            <consortium name="The Broad Institute Genomics Platform"/>
            <consortium name="The Broad Institute Genome Sequencing Center for Infectious Disease"/>
            <person name="Wu L."/>
            <person name="Ma J."/>
        </authorList>
    </citation>
    <scope>NUCLEOTIDE SEQUENCE [LARGE SCALE GENOMIC DNA]</scope>
    <source>
        <strain evidence="2 3">JCM 4316</strain>
    </source>
</reference>
<evidence type="ECO:0000313" key="3">
    <source>
        <dbReference type="Proteomes" id="UP001500253"/>
    </source>
</evidence>
<evidence type="ECO:0000313" key="2">
    <source>
        <dbReference type="EMBL" id="GAA2342555.1"/>
    </source>
</evidence>
<accession>A0ABN3G261</accession>
<proteinExistence type="predicted"/>
<comment type="caution">
    <text evidence="2">The sequence shown here is derived from an EMBL/GenBank/DDBJ whole genome shotgun (WGS) entry which is preliminary data.</text>
</comment>
<dbReference type="RefSeq" id="WP_346174953.1">
    <property type="nucleotide sequence ID" value="NZ_BAAASD010000010.1"/>
</dbReference>